<comment type="caution">
    <text evidence="2">The sequence shown here is derived from an EMBL/GenBank/DDBJ whole genome shotgun (WGS) entry which is preliminary data.</text>
</comment>
<dbReference type="EMBL" id="JAEAOA010000318">
    <property type="protein sequence ID" value="KAK3578296.1"/>
    <property type="molecule type" value="Genomic_DNA"/>
</dbReference>
<evidence type="ECO:0000256" key="1">
    <source>
        <dbReference type="SAM" id="MobiDB-lite"/>
    </source>
</evidence>
<reference evidence="2" key="1">
    <citation type="journal article" date="2021" name="Genome Biol. Evol.">
        <title>A High-Quality Reference Genome for a Parasitic Bivalve with Doubly Uniparental Inheritance (Bivalvia: Unionida).</title>
        <authorList>
            <person name="Smith C.H."/>
        </authorList>
    </citation>
    <scope>NUCLEOTIDE SEQUENCE</scope>
    <source>
        <strain evidence="2">CHS0354</strain>
    </source>
</reference>
<feature type="region of interest" description="Disordered" evidence="1">
    <location>
        <begin position="67"/>
        <end position="94"/>
    </location>
</feature>
<gene>
    <name evidence="2" type="ORF">CHS0354_004203</name>
</gene>
<keyword evidence="3" id="KW-1185">Reference proteome</keyword>
<sequence>MVSTNSFVNEGIHPHMLVDEYSGPILLSFRMVRINSGRSNGNNDSGKCGGDKPSLFTRVTVKFTHNKHKCRHKEDEGNKMQNMNNEEEKIQNGP</sequence>
<name>A0AAE0VHY3_9BIVA</name>
<evidence type="ECO:0000313" key="3">
    <source>
        <dbReference type="Proteomes" id="UP001195483"/>
    </source>
</evidence>
<accession>A0AAE0VHY3</accession>
<protein>
    <submittedName>
        <fullName evidence="2">Uncharacterized protein</fullName>
    </submittedName>
</protein>
<dbReference type="Proteomes" id="UP001195483">
    <property type="component" value="Unassembled WGS sequence"/>
</dbReference>
<reference evidence="2" key="2">
    <citation type="journal article" date="2021" name="Genome Biol. Evol.">
        <title>Developing a high-quality reference genome for a parasitic bivalve with doubly uniparental inheritance (Bivalvia: Unionida).</title>
        <authorList>
            <person name="Smith C.H."/>
        </authorList>
    </citation>
    <scope>NUCLEOTIDE SEQUENCE</scope>
    <source>
        <strain evidence="2">CHS0354</strain>
        <tissue evidence="2">Mantle</tissue>
    </source>
</reference>
<dbReference type="AlphaFoldDB" id="A0AAE0VHY3"/>
<reference evidence="2" key="3">
    <citation type="submission" date="2023-05" db="EMBL/GenBank/DDBJ databases">
        <authorList>
            <person name="Smith C.H."/>
        </authorList>
    </citation>
    <scope>NUCLEOTIDE SEQUENCE</scope>
    <source>
        <strain evidence="2">CHS0354</strain>
        <tissue evidence="2">Mantle</tissue>
    </source>
</reference>
<proteinExistence type="predicted"/>
<organism evidence="2 3">
    <name type="scientific">Potamilus streckersoni</name>
    <dbReference type="NCBI Taxonomy" id="2493646"/>
    <lineage>
        <taxon>Eukaryota</taxon>
        <taxon>Metazoa</taxon>
        <taxon>Spiralia</taxon>
        <taxon>Lophotrochozoa</taxon>
        <taxon>Mollusca</taxon>
        <taxon>Bivalvia</taxon>
        <taxon>Autobranchia</taxon>
        <taxon>Heteroconchia</taxon>
        <taxon>Palaeoheterodonta</taxon>
        <taxon>Unionida</taxon>
        <taxon>Unionoidea</taxon>
        <taxon>Unionidae</taxon>
        <taxon>Ambleminae</taxon>
        <taxon>Lampsilini</taxon>
        <taxon>Potamilus</taxon>
    </lineage>
</organism>
<evidence type="ECO:0000313" key="2">
    <source>
        <dbReference type="EMBL" id="KAK3578296.1"/>
    </source>
</evidence>